<dbReference type="AlphaFoldDB" id="A0A1X0ITG5"/>
<evidence type="ECO:0000313" key="3">
    <source>
        <dbReference type="EMBL" id="ORB52132.1"/>
    </source>
</evidence>
<comment type="caution">
    <text evidence="3">The sequence shown here is derived from an EMBL/GenBank/DDBJ whole genome shotgun (WGS) entry which is preliminary data.</text>
</comment>
<keyword evidence="2" id="KW-0732">Signal</keyword>
<proteinExistence type="predicted"/>
<feature type="compositionally biased region" description="Low complexity" evidence="1">
    <location>
        <begin position="33"/>
        <end position="46"/>
    </location>
</feature>
<evidence type="ECO:0000256" key="1">
    <source>
        <dbReference type="SAM" id="MobiDB-lite"/>
    </source>
</evidence>
<feature type="chain" id="PRO_5039341106" description="DUF3558 domain-containing protein" evidence="2">
    <location>
        <begin position="26"/>
        <end position="200"/>
    </location>
</feature>
<dbReference type="EMBL" id="MVII01000028">
    <property type="protein sequence ID" value="ORB52132.1"/>
    <property type="molecule type" value="Genomic_DNA"/>
</dbReference>
<protein>
    <recommendedName>
        <fullName evidence="5">DUF3558 domain-containing protein</fullName>
    </recommendedName>
</protein>
<dbReference type="Pfam" id="PF12079">
    <property type="entry name" value="DUF3558"/>
    <property type="match status" value="1"/>
</dbReference>
<organism evidence="3 4">
    <name type="scientific">Mycobacteroides saopaulense</name>
    <dbReference type="NCBI Taxonomy" id="1578165"/>
    <lineage>
        <taxon>Bacteria</taxon>
        <taxon>Bacillati</taxon>
        <taxon>Actinomycetota</taxon>
        <taxon>Actinomycetes</taxon>
        <taxon>Mycobacteriales</taxon>
        <taxon>Mycobacteriaceae</taxon>
        <taxon>Mycobacteroides</taxon>
    </lineage>
</organism>
<reference evidence="3 4" key="1">
    <citation type="submission" date="2016-12" db="EMBL/GenBank/DDBJ databases">
        <title>The new phylogeny of genus Mycobacterium.</title>
        <authorList>
            <person name="Tortoli E."/>
            <person name="Trovato A."/>
            <person name="Cirillo D.M."/>
        </authorList>
    </citation>
    <scope>NUCLEOTIDE SEQUENCE [LARGE SCALE GENOMIC DNA]</scope>
    <source>
        <strain evidence="3 4">CCUG 66554</strain>
    </source>
</reference>
<dbReference type="OrthoDB" id="4473371at2"/>
<name>A0A1X0ITG5_9MYCO</name>
<accession>A0A1X0ITG5</accession>
<dbReference type="Proteomes" id="UP000192434">
    <property type="component" value="Unassembled WGS sequence"/>
</dbReference>
<feature type="signal peptide" evidence="2">
    <location>
        <begin position="1"/>
        <end position="25"/>
    </location>
</feature>
<feature type="region of interest" description="Disordered" evidence="1">
    <location>
        <begin position="33"/>
        <end position="67"/>
    </location>
</feature>
<sequence>MTRTHRLALLTAVALTIAGCGGPVAGDAVTAASSTSSRGATPTSPTVTNTLPGPHPPPNQNNDGTTFDPCLAYTASELSGWGIDPATVNDVAIDDTLQRGCTWKGDGWVLQQLITNRSISEYLDPANYPDAKPLTIAGLQASQHRLGQAGTTFCSVQIPSQKAVIATLVSVRDSKAENQIPDACTKAIQIATDTAGKLPK</sequence>
<dbReference type="PROSITE" id="PS51257">
    <property type="entry name" value="PROKAR_LIPOPROTEIN"/>
    <property type="match status" value="1"/>
</dbReference>
<gene>
    <name evidence="3" type="ORF">BST43_19450</name>
</gene>
<dbReference type="RefSeq" id="WP_083018399.1">
    <property type="nucleotide sequence ID" value="NZ_MVII01000028.1"/>
</dbReference>
<evidence type="ECO:0000313" key="4">
    <source>
        <dbReference type="Proteomes" id="UP000192434"/>
    </source>
</evidence>
<evidence type="ECO:0008006" key="5">
    <source>
        <dbReference type="Google" id="ProtNLM"/>
    </source>
</evidence>
<dbReference type="InterPro" id="IPR024520">
    <property type="entry name" value="DUF3558"/>
</dbReference>
<evidence type="ECO:0000256" key="2">
    <source>
        <dbReference type="SAM" id="SignalP"/>
    </source>
</evidence>